<sequence>MTVPTQNTDERLLELIHQNQTNALIDGGEQTRTYMQYLKDMEESKAVFNSSAYLAEKAIADSLMAEA</sequence>
<keyword evidence="2" id="KW-1185">Reference proteome</keyword>
<dbReference type="RefSeq" id="WP_286651135.1">
    <property type="nucleotide sequence ID" value="NZ_JACAGK010000020.1"/>
</dbReference>
<name>A0ABT7NME4_9SPHI</name>
<evidence type="ECO:0000313" key="1">
    <source>
        <dbReference type="EMBL" id="MDM1048286.1"/>
    </source>
</evidence>
<reference evidence="1" key="2">
    <citation type="journal article" date="2022" name="Sci. Total Environ.">
        <title>Prevalence, transmission, and molecular epidemiology of tet(X)-positive bacteria among humans, animals, and environmental niches in China: An epidemiological, and genomic-based study.</title>
        <authorList>
            <person name="Dong N."/>
            <person name="Zeng Y."/>
            <person name="Cai C."/>
            <person name="Sun C."/>
            <person name="Lu J."/>
            <person name="Liu C."/>
            <person name="Zhou H."/>
            <person name="Sun Q."/>
            <person name="Shu L."/>
            <person name="Wang H."/>
            <person name="Wang Y."/>
            <person name="Wang S."/>
            <person name="Wu C."/>
            <person name="Chan E.W."/>
            <person name="Chen G."/>
            <person name="Shen Z."/>
            <person name="Chen S."/>
            <person name="Zhang R."/>
        </authorList>
    </citation>
    <scope>NUCLEOTIDE SEQUENCE</scope>
    <source>
        <strain evidence="1">R1692</strain>
    </source>
</reference>
<dbReference type="EMBL" id="JACAGK010000020">
    <property type="protein sequence ID" value="MDM1048286.1"/>
    <property type="molecule type" value="Genomic_DNA"/>
</dbReference>
<reference evidence="1" key="1">
    <citation type="submission" date="2020-06" db="EMBL/GenBank/DDBJ databases">
        <authorList>
            <person name="Dong N."/>
        </authorList>
    </citation>
    <scope>NUCLEOTIDE SEQUENCE</scope>
    <source>
        <strain evidence="1">R1692</strain>
    </source>
</reference>
<dbReference type="Proteomes" id="UP001170954">
    <property type="component" value="Unassembled WGS sequence"/>
</dbReference>
<proteinExistence type="predicted"/>
<comment type="caution">
    <text evidence="1">The sequence shown here is derived from an EMBL/GenBank/DDBJ whole genome shotgun (WGS) entry which is preliminary data.</text>
</comment>
<protein>
    <submittedName>
        <fullName evidence="1">Uncharacterized protein</fullName>
    </submittedName>
</protein>
<gene>
    <name evidence="1" type="ORF">HX018_08560</name>
</gene>
<accession>A0ABT7NME4</accession>
<organism evidence="1 2">
    <name type="scientific">Sphingobacterium hotanense</name>
    <dbReference type="NCBI Taxonomy" id="649196"/>
    <lineage>
        <taxon>Bacteria</taxon>
        <taxon>Pseudomonadati</taxon>
        <taxon>Bacteroidota</taxon>
        <taxon>Sphingobacteriia</taxon>
        <taxon>Sphingobacteriales</taxon>
        <taxon>Sphingobacteriaceae</taxon>
        <taxon>Sphingobacterium</taxon>
    </lineage>
</organism>
<evidence type="ECO:0000313" key="2">
    <source>
        <dbReference type="Proteomes" id="UP001170954"/>
    </source>
</evidence>